<proteinExistence type="predicted"/>
<evidence type="ECO:0000313" key="2">
    <source>
        <dbReference type="EMBL" id="EFC90534.1"/>
    </source>
</evidence>
<dbReference type="eggNOG" id="COG4245">
    <property type="taxonomic scope" value="Bacteria"/>
</dbReference>
<dbReference type="InterPro" id="IPR002035">
    <property type="entry name" value="VWF_A"/>
</dbReference>
<accession>D2Z4X5</accession>
<dbReference type="PaxDb" id="469381-Dpep_0504"/>
<keyword evidence="3" id="KW-1185">Reference proteome</keyword>
<dbReference type="EMBL" id="ABTR02000001">
    <property type="protein sequence ID" value="EFC90534.1"/>
    <property type="molecule type" value="Genomic_DNA"/>
</dbReference>
<dbReference type="InterPro" id="IPR011392">
    <property type="entry name" value="Tellurite-R_TerY"/>
</dbReference>
<dbReference type="SUPFAM" id="SSF53300">
    <property type="entry name" value="vWA-like"/>
    <property type="match status" value="1"/>
</dbReference>
<feature type="domain" description="VWFA" evidence="1">
    <location>
        <begin position="22"/>
        <end position="203"/>
    </location>
</feature>
<evidence type="ECO:0000259" key="1">
    <source>
        <dbReference type="PROSITE" id="PS50234"/>
    </source>
</evidence>
<dbReference type="OrthoDB" id="9806395at2"/>
<dbReference type="PROSITE" id="PS50234">
    <property type="entry name" value="VWFA"/>
    <property type="match status" value="1"/>
</dbReference>
<dbReference type="STRING" id="469381.Dpep_0504"/>
<name>D2Z4X5_9BACT</name>
<dbReference type="AlphaFoldDB" id="D2Z4X5"/>
<dbReference type="SMART" id="SM00327">
    <property type="entry name" value="VWA"/>
    <property type="match status" value="1"/>
</dbReference>
<comment type="caution">
    <text evidence="2">The sequence shown here is derived from an EMBL/GenBank/DDBJ whole genome shotgun (WGS) entry which is preliminary data.</text>
</comment>
<organism evidence="2 3">
    <name type="scientific">Dethiosulfovibrio peptidovorans DSM 11002</name>
    <dbReference type="NCBI Taxonomy" id="469381"/>
    <lineage>
        <taxon>Bacteria</taxon>
        <taxon>Thermotogati</taxon>
        <taxon>Synergistota</taxon>
        <taxon>Synergistia</taxon>
        <taxon>Synergistales</taxon>
        <taxon>Dethiosulfovibrionaceae</taxon>
        <taxon>Dethiosulfovibrio</taxon>
    </lineage>
</organism>
<dbReference type="InterPro" id="IPR036465">
    <property type="entry name" value="vWFA_dom_sf"/>
</dbReference>
<dbReference type="Pfam" id="PF00092">
    <property type="entry name" value="VWA"/>
    <property type="match status" value="1"/>
</dbReference>
<reference evidence="2 3" key="1">
    <citation type="journal article" date="2010" name="Stand. Genomic Sci.">
        <title>Permanent draft genome sequence of Dethiosulfovibrio peptidovorans type strain (SEBR 4207).</title>
        <authorList>
            <person name="Labutti K."/>
            <person name="Mayilraj S."/>
            <person name="Clum A."/>
            <person name="Lucas S."/>
            <person name="Glavina Del Rio T."/>
            <person name="Nolan M."/>
            <person name="Tice H."/>
            <person name="Cheng J.F."/>
            <person name="Pitluck S."/>
            <person name="Liolios K."/>
            <person name="Ivanova N."/>
            <person name="Mavromatis K."/>
            <person name="Mikhailova N."/>
            <person name="Pati A."/>
            <person name="Goodwin L."/>
            <person name="Chen A."/>
            <person name="Palaniappan K."/>
            <person name="Land M."/>
            <person name="Hauser L."/>
            <person name="Chang Y.J."/>
            <person name="Jeffries C.D."/>
            <person name="Rohde M."/>
            <person name="Spring S."/>
            <person name="Goker M."/>
            <person name="Woyke T."/>
            <person name="Bristow J."/>
            <person name="Eisen J.A."/>
            <person name="Markowitz V."/>
            <person name="Hugenholtz P."/>
            <person name="Kyrpides N.C."/>
            <person name="Klenk H.P."/>
            <person name="Lapidus A."/>
        </authorList>
    </citation>
    <scope>NUCLEOTIDE SEQUENCE [LARGE SCALE GENOMIC DNA]</scope>
    <source>
        <strain evidence="2 3">DSM 11002</strain>
    </source>
</reference>
<dbReference type="Proteomes" id="UP000006427">
    <property type="component" value="Unassembled WGS sequence"/>
</dbReference>
<sequence>MASLNMILDQNEMVENPTPRVPVSLVLDVSGSMLGAPIEELNRGVELFFKSLKDDDVARYSAEVSVISFSNEVTQEVDFGPLEKCDIPELKAIGKTRMGGAVSLALESLEKRKELYRTLGVDYYQPWMVIMTDGKPNDDWQLAAAKTSALVDKGKLTVFPIAIGDNACTDTLKEFSPARNPLRLKDLNFQEFFRWLSSSVSKVSQSIPGEKVELDLKGLEGWASL</sequence>
<dbReference type="Gene3D" id="3.40.50.410">
    <property type="entry name" value="von Willebrand factor, type A domain"/>
    <property type="match status" value="1"/>
</dbReference>
<gene>
    <name evidence="2" type="ORF">Dpep_0504</name>
</gene>
<evidence type="ECO:0000313" key="3">
    <source>
        <dbReference type="Proteomes" id="UP000006427"/>
    </source>
</evidence>
<protein>
    <submittedName>
        <fullName evidence="2">von Willebrand factor type A</fullName>
    </submittedName>
</protein>
<dbReference type="RefSeq" id="WP_005659321.1">
    <property type="nucleotide sequence ID" value="NZ_ABTR02000001.1"/>
</dbReference>
<dbReference type="PIRSF" id="PIRSF020634">
    <property type="entry name" value="TerY_vWA"/>
    <property type="match status" value="1"/>
</dbReference>